<keyword evidence="2 5" id="KW-0378">Hydrolase</keyword>
<dbReference type="PANTHER" id="PTHR21040">
    <property type="entry name" value="BCDNA.GH04120"/>
    <property type="match status" value="1"/>
</dbReference>
<dbReference type="CDD" id="cd06565">
    <property type="entry name" value="GH20_GcnA-like"/>
    <property type="match status" value="1"/>
</dbReference>
<reference evidence="5" key="1">
    <citation type="submission" date="2019-11" db="EMBL/GenBank/DDBJ databases">
        <authorList>
            <person name="Feng L."/>
        </authorList>
    </citation>
    <scope>NUCLEOTIDE SEQUENCE</scope>
    <source>
        <strain evidence="5">BhanseniiLFYP23</strain>
    </source>
</reference>
<feature type="domain" description="Glycoside hydrolase family 20 catalytic" evidence="3">
    <location>
        <begin position="96"/>
        <end position="304"/>
    </location>
</feature>
<evidence type="ECO:0000313" key="5">
    <source>
        <dbReference type="EMBL" id="VYS74163.1"/>
    </source>
</evidence>
<dbReference type="GO" id="GO:0005975">
    <property type="term" value="P:carbohydrate metabolic process"/>
    <property type="evidence" value="ECO:0007669"/>
    <property type="project" value="InterPro"/>
</dbReference>
<gene>
    <name evidence="5" type="primary">exo I</name>
    <name evidence="5" type="ORF">BHLFYP23_01359</name>
</gene>
<dbReference type="EC" id="3.2.1.52" evidence="5"/>
<evidence type="ECO:0000259" key="3">
    <source>
        <dbReference type="Pfam" id="PF00728"/>
    </source>
</evidence>
<dbReference type="Pfam" id="PF18088">
    <property type="entry name" value="Glyco_H_20C_C"/>
    <property type="match status" value="1"/>
</dbReference>
<dbReference type="RefSeq" id="WP_156341723.1">
    <property type="nucleotide sequence ID" value="NZ_CACRSY010000004.1"/>
</dbReference>
<sequence length="639" mass="73765">MTFSYCNTPSSLDLALIEESTQILLNEYSKQNEHAQNLCVHVTFTPSGNTLKVSKKGEQCTITCHEPAHYFRCLNHLIHHLDEDFDFEETGFFEKNGFMLDCSRNAVSTIDTVKKLIRIMAKLGLNQLLLYTEDTYEVPGLPYFGTYRGRYSQEEIRQLDDYAYQFGIELVPCIQTLAHLRNALKWPMGQELKDSADILLVGSEKVYDFIRQLLTSVKSCFRSENIHIGMDEAVMLGLGNYLHQNGYKKSSELILEHTDRVLEICRELNLKPMMWSDMFISSNAGTWYYNVDENVDTTSWTKPADDLALVYWDYYNTDRSVYRKMLRIHNEIAKRTVFAGGIWNWNGIAPNYGRAINCTIPALLECQAQNVQEVFATGWMDNGAETPIDAIYPGLVAFATLCFHSDLDEAVLKQNFADCVDAAWEDFELLDRFDSLFQGDGNNISADNPSKYLLYQDAMLGMFDYHIQGVDTKSYYKDLADKLDKCADENSCYKTLFNFYKYFALVLSEKADLGIHLKEAYDKKDLSTLEELNTKVIPNILENLQLMHQFREELWMKDAKPFGYELMDIKLGGVSARLKACQRRIASYLSKEVDKLEELEQERLPYWTVENKYPHDMKVELRENIWSRIVSGCDLIDTI</sequence>
<dbReference type="InterPro" id="IPR015883">
    <property type="entry name" value="Glyco_hydro_20_cat"/>
</dbReference>
<dbReference type="InterPro" id="IPR041063">
    <property type="entry name" value="Glyco_H_20C_C"/>
</dbReference>
<name>A0A6N2QZS1_BLAHA</name>
<dbReference type="GO" id="GO:0004563">
    <property type="term" value="F:beta-N-acetylhexosaminidase activity"/>
    <property type="evidence" value="ECO:0007669"/>
    <property type="project" value="UniProtKB-EC"/>
</dbReference>
<proteinExistence type="inferred from homology"/>
<dbReference type="InterPro" id="IPR017853">
    <property type="entry name" value="GH"/>
</dbReference>
<dbReference type="Gene3D" id="3.20.20.80">
    <property type="entry name" value="Glycosidases"/>
    <property type="match status" value="1"/>
</dbReference>
<accession>A0A6N2QZS1</accession>
<keyword evidence="5" id="KW-0326">Glycosidase</keyword>
<organism evidence="5">
    <name type="scientific">Blautia hansenii</name>
    <name type="common">Ruminococcus hansenii</name>
    <dbReference type="NCBI Taxonomy" id="1322"/>
    <lineage>
        <taxon>Bacteria</taxon>
        <taxon>Bacillati</taxon>
        <taxon>Bacillota</taxon>
        <taxon>Clostridia</taxon>
        <taxon>Lachnospirales</taxon>
        <taxon>Lachnospiraceae</taxon>
        <taxon>Blautia</taxon>
    </lineage>
</organism>
<feature type="domain" description="Glycoside Hydrolase 20C C-terminal" evidence="4">
    <location>
        <begin position="425"/>
        <end position="612"/>
    </location>
</feature>
<evidence type="ECO:0000259" key="4">
    <source>
        <dbReference type="Pfam" id="PF18088"/>
    </source>
</evidence>
<dbReference type="SUPFAM" id="SSF51445">
    <property type="entry name" value="(Trans)glycosidases"/>
    <property type="match status" value="1"/>
</dbReference>
<dbReference type="EMBL" id="CACRSY010000004">
    <property type="protein sequence ID" value="VYS74163.1"/>
    <property type="molecule type" value="Genomic_DNA"/>
</dbReference>
<dbReference type="PANTHER" id="PTHR21040:SF8">
    <property type="entry name" value="BCDNA.GH04120"/>
    <property type="match status" value="1"/>
</dbReference>
<evidence type="ECO:0000256" key="2">
    <source>
        <dbReference type="ARBA" id="ARBA00022801"/>
    </source>
</evidence>
<dbReference type="Gene3D" id="1.20.120.670">
    <property type="entry name" value="N-acetyl-b-d-glucoasminidase"/>
    <property type="match status" value="1"/>
</dbReference>
<evidence type="ECO:0000256" key="1">
    <source>
        <dbReference type="ARBA" id="ARBA00006285"/>
    </source>
</evidence>
<dbReference type="AlphaFoldDB" id="A0A6N2QZS1"/>
<dbReference type="InterPro" id="IPR038901">
    <property type="entry name" value="HEXDC-like"/>
</dbReference>
<dbReference type="Pfam" id="PF00728">
    <property type="entry name" value="Glyco_hydro_20"/>
    <property type="match status" value="1"/>
</dbReference>
<protein>
    <submittedName>
        <fullName evidence="5">Beta-hexosaminidase</fullName>
        <ecNumber evidence="5">3.2.1.52</ecNumber>
    </submittedName>
</protein>
<comment type="similarity">
    <text evidence="1">Belongs to the glycosyl hydrolase 20 family.</text>
</comment>